<dbReference type="AlphaFoldDB" id="A0AAJ0XEH9"/>
<feature type="region of interest" description="Disordered" evidence="1">
    <location>
        <begin position="1"/>
        <end position="27"/>
    </location>
</feature>
<feature type="compositionally biased region" description="Polar residues" evidence="1">
    <location>
        <begin position="82"/>
        <end position="91"/>
    </location>
</feature>
<reference evidence="2" key="1">
    <citation type="submission" date="2017-05" db="EMBL/GenBank/DDBJ databases">
        <authorList>
            <person name="Imhoff J.F."/>
            <person name="Rahn T."/>
            <person name="Kuenzel S."/>
            <person name="Neulinger S.C."/>
        </authorList>
    </citation>
    <scope>NUCLEOTIDE SEQUENCE</scope>
    <source>
        <strain evidence="2">DSM 4395</strain>
    </source>
</reference>
<dbReference type="Proteomes" id="UP001296967">
    <property type="component" value="Unassembled WGS sequence"/>
</dbReference>
<gene>
    <name evidence="2" type="ORF">CCR82_02030</name>
</gene>
<comment type="caution">
    <text evidence="2">The sequence shown here is derived from an EMBL/GenBank/DDBJ whole genome shotgun (WGS) entry which is preliminary data.</text>
</comment>
<dbReference type="EMBL" id="NHSF01000013">
    <property type="protein sequence ID" value="MBK5929341.1"/>
    <property type="molecule type" value="Genomic_DNA"/>
</dbReference>
<dbReference type="Pfam" id="PF13531">
    <property type="entry name" value="SBP_bac_11"/>
    <property type="match status" value="1"/>
</dbReference>
<evidence type="ECO:0000256" key="1">
    <source>
        <dbReference type="SAM" id="MobiDB-lite"/>
    </source>
</evidence>
<dbReference type="RefSeq" id="WP_201243699.1">
    <property type="nucleotide sequence ID" value="NZ_NHSF01000013.1"/>
</dbReference>
<keyword evidence="3" id="KW-1185">Reference proteome</keyword>
<feature type="region of interest" description="Disordered" evidence="1">
    <location>
        <begin position="71"/>
        <end position="99"/>
    </location>
</feature>
<proteinExistence type="predicted"/>
<sequence>MNDDADAQAHPERAVIRETRSGHRGTVLRKTRPRALVAALLLAVACAAPAAEKLFDFGSLNVDLSKVQAKPDSAPVQIKASPEQQLESTPESPAPQVLPKDAEADIDKTVKQAQLKVAPVSVKPSTGGKQAVLYPVPEDRDLIEVKIAAGSEKRGWLEAAAERFMADPSLKTLDGKPIRLIIDKIGSIKSGALIRDGKSMQNGRNEYQVWAPASSIFRGVVEEAFSGGKLFETDDSIARSPMVFVTWGPVQQQIDAQLQKSMSFDTITELFTRELNGELIDPNGRTYQFGFTRPDSSNSGAVALITMAYEFFAPQRGRYKMRMEDLEDPAFQAYLAFMKYMSDQSKTSTGKLAEPLMQAGYGGQPLSTVYVYENLAVKLAFIRDANDPDGPKPVIRYPRYNLVSDHPYYVLRHGNSREQVEAAKRFKDYLLTRDMQLMALQREGFRPVSTEISNEEMNQVFGEFVDNNGLVPDLIKASQVLVPQQNGAVIDALINTYTELGDPQGNNL</sequence>
<evidence type="ECO:0000313" key="2">
    <source>
        <dbReference type="EMBL" id="MBK5929341.1"/>
    </source>
</evidence>
<protein>
    <recommendedName>
        <fullName evidence="4">Extracellular solute-binding protein</fullName>
    </recommendedName>
</protein>
<accession>A0AAJ0XEH9</accession>
<evidence type="ECO:0000313" key="3">
    <source>
        <dbReference type="Proteomes" id="UP001296967"/>
    </source>
</evidence>
<reference evidence="2" key="2">
    <citation type="journal article" date="2020" name="Microorganisms">
        <title>Osmotic Adaptation and Compatible Solute Biosynthesis of Phototrophic Bacteria as Revealed from Genome Analyses.</title>
        <authorList>
            <person name="Imhoff J.F."/>
            <person name="Rahn T."/>
            <person name="Kunzel S."/>
            <person name="Keller A."/>
            <person name="Neulinger S.C."/>
        </authorList>
    </citation>
    <scope>NUCLEOTIDE SEQUENCE</scope>
    <source>
        <strain evidence="2">DSM 4395</strain>
    </source>
</reference>
<feature type="compositionally biased region" description="Basic and acidic residues" evidence="1">
    <location>
        <begin position="7"/>
        <end position="21"/>
    </location>
</feature>
<dbReference type="SUPFAM" id="SSF53850">
    <property type="entry name" value="Periplasmic binding protein-like II"/>
    <property type="match status" value="1"/>
</dbReference>
<evidence type="ECO:0008006" key="4">
    <source>
        <dbReference type="Google" id="ProtNLM"/>
    </source>
</evidence>
<organism evidence="2 3">
    <name type="scientific">Halochromatium salexigens</name>
    <name type="common">Chromatium salexigens</name>
    <dbReference type="NCBI Taxonomy" id="49447"/>
    <lineage>
        <taxon>Bacteria</taxon>
        <taxon>Pseudomonadati</taxon>
        <taxon>Pseudomonadota</taxon>
        <taxon>Gammaproteobacteria</taxon>
        <taxon>Chromatiales</taxon>
        <taxon>Chromatiaceae</taxon>
        <taxon>Halochromatium</taxon>
    </lineage>
</organism>
<name>A0AAJ0XEH9_HALSE</name>